<feature type="domain" description="Acyltransferase MbtK/IucB-like conserved" evidence="5">
    <location>
        <begin position="27"/>
        <end position="75"/>
    </location>
</feature>
<accession>A0ABU2TUG3</accession>
<name>A0ABU2TUG3_9ACTN</name>
<keyword evidence="7" id="KW-1185">Reference proteome</keyword>
<comment type="pathway">
    <text evidence="2">Siderophore biosynthesis; mycobactin biosynthesis.</text>
</comment>
<proteinExistence type="predicted"/>
<dbReference type="Proteomes" id="UP001183809">
    <property type="component" value="Unassembled WGS sequence"/>
</dbReference>
<comment type="function">
    <text evidence="1">Acyltransferase required for the direct transfer of medium- to long-chain fatty acyl moieties from a carrier protein (MbtL) on to the epsilon-amino group of lysine residue in the mycobactin core.</text>
</comment>
<evidence type="ECO:0000256" key="4">
    <source>
        <dbReference type="ARBA" id="ARBA00031122"/>
    </source>
</evidence>
<evidence type="ECO:0000259" key="5">
    <source>
        <dbReference type="SMART" id="SM01006"/>
    </source>
</evidence>
<evidence type="ECO:0000313" key="6">
    <source>
        <dbReference type="EMBL" id="MDT0464546.1"/>
    </source>
</evidence>
<evidence type="ECO:0000256" key="1">
    <source>
        <dbReference type="ARBA" id="ARBA00003818"/>
    </source>
</evidence>
<dbReference type="Pfam" id="PF13523">
    <property type="entry name" value="Acetyltransf_8"/>
    <property type="match status" value="1"/>
</dbReference>
<keyword evidence="6" id="KW-0808">Transferase</keyword>
<gene>
    <name evidence="6" type="ORF">RM764_16210</name>
</gene>
<protein>
    <recommendedName>
        <fullName evidence="3">Lysine N-acyltransferase MbtK</fullName>
    </recommendedName>
    <alternativeName>
        <fullName evidence="4">Mycobactin synthase protein K</fullName>
    </alternativeName>
</protein>
<dbReference type="Gene3D" id="3.40.630.30">
    <property type="match status" value="1"/>
</dbReference>
<dbReference type="PANTHER" id="PTHR31438:SF1">
    <property type="entry name" value="LYSINE N-ACYLTRANSFERASE C17G9.06C-RELATED"/>
    <property type="match status" value="1"/>
</dbReference>
<dbReference type="SMART" id="SM01006">
    <property type="entry name" value="AlcB"/>
    <property type="match status" value="1"/>
</dbReference>
<evidence type="ECO:0000256" key="2">
    <source>
        <dbReference type="ARBA" id="ARBA00005102"/>
    </source>
</evidence>
<keyword evidence="6" id="KW-0012">Acyltransferase</keyword>
<reference evidence="7" key="1">
    <citation type="submission" date="2023-07" db="EMBL/GenBank/DDBJ databases">
        <title>30 novel species of actinomycetes from the DSMZ collection.</title>
        <authorList>
            <person name="Nouioui I."/>
        </authorList>
    </citation>
    <scope>NUCLEOTIDE SEQUENCE [LARGE SCALE GENOMIC DNA]</scope>
    <source>
        <strain evidence="7">DSM 41699</strain>
    </source>
</reference>
<evidence type="ECO:0000256" key="3">
    <source>
        <dbReference type="ARBA" id="ARBA00020586"/>
    </source>
</evidence>
<organism evidence="6 7">
    <name type="scientific">Streptomyces gibsoniae</name>
    <dbReference type="NCBI Taxonomy" id="3075529"/>
    <lineage>
        <taxon>Bacteria</taxon>
        <taxon>Bacillati</taxon>
        <taxon>Actinomycetota</taxon>
        <taxon>Actinomycetes</taxon>
        <taxon>Kitasatosporales</taxon>
        <taxon>Streptomycetaceae</taxon>
        <taxon>Streptomyces</taxon>
    </lineage>
</organism>
<evidence type="ECO:0000313" key="7">
    <source>
        <dbReference type="Proteomes" id="UP001183809"/>
    </source>
</evidence>
<sequence>MAAEPHAPDRETVHEQPVDGFGTVRILPLDPRADLDVVHGWVSGERASFWGMNGMTRQQVGEIYAHMDTLDTHHAFLLVKDGEPAALLQTYEPEADRVSECYPVEPGDLGVHLLLAPAGPGGARPGWTSGLLTAVVAYVFTVLGRRRIVVDPDERNTKATARFLRQGFVPGPAVVLPEIDLPDVYLPEKRARLAFLDRERAVGN</sequence>
<dbReference type="EMBL" id="JAVREY010000016">
    <property type="protein sequence ID" value="MDT0464546.1"/>
    <property type="molecule type" value="Genomic_DNA"/>
</dbReference>
<comment type="caution">
    <text evidence="6">The sequence shown here is derived from an EMBL/GenBank/DDBJ whole genome shotgun (WGS) entry which is preliminary data.</text>
</comment>
<dbReference type="InterPro" id="IPR019432">
    <property type="entry name" value="Acyltransferase_MbtK/IucB-like"/>
</dbReference>
<dbReference type="RefSeq" id="WP_311695801.1">
    <property type="nucleotide sequence ID" value="NZ_JAVREY010000016.1"/>
</dbReference>
<dbReference type="InterPro" id="IPR016181">
    <property type="entry name" value="Acyl_CoA_acyltransferase"/>
</dbReference>
<dbReference type="PANTHER" id="PTHR31438">
    <property type="entry name" value="LYSINE N-ACYLTRANSFERASE C17G9.06C-RELATED"/>
    <property type="match status" value="1"/>
</dbReference>
<dbReference type="SUPFAM" id="SSF55729">
    <property type="entry name" value="Acyl-CoA N-acyltransferases (Nat)"/>
    <property type="match status" value="1"/>
</dbReference>
<dbReference type="GO" id="GO:0016746">
    <property type="term" value="F:acyltransferase activity"/>
    <property type="evidence" value="ECO:0007669"/>
    <property type="project" value="UniProtKB-KW"/>
</dbReference>